<gene>
    <name evidence="1" type="ORF">LCGC14_0705630</name>
</gene>
<proteinExistence type="predicted"/>
<organism evidence="1">
    <name type="scientific">marine sediment metagenome</name>
    <dbReference type="NCBI Taxonomy" id="412755"/>
    <lineage>
        <taxon>unclassified sequences</taxon>
        <taxon>metagenomes</taxon>
        <taxon>ecological metagenomes</taxon>
    </lineage>
</organism>
<accession>A0A0F9R1W7</accession>
<dbReference type="AlphaFoldDB" id="A0A0F9R1W7"/>
<reference evidence="1" key="1">
    <citation type="journal article" date="2015" name="Nature">
        <title>Complex archaea that bridge the gap between prokaryotes and eukaryotes.</title>
        <authorList>
            <person name="Spang A."/>
            <person name="Saw J.H."/>
            <person name="Jorgensen S.L."/>
            <person name="Zaremba-Niedzwiedzka K."/>
            <person name="Martijn J."/>
            <person name="Lind A.E."/>
            <person name="van Eijk R."/>
            <person name="Schleper C."/>
            <person name="Guy L."/>
            <person name="Ettema T.J."/>
        </authorList>
    </citation>
    <scope>NUCLEOTIDE SEQUENCE</scope>
</reference>
<comment type="caution">
    <text evidence="1">The sequence shown here is derived from an EMBL/GenBank/DDBJ whole genome shotgun (WGS) entry which is preliminary data.</text>
</comment>
<name>A0A0F9R1W7_9ZZZZ</name>
<dbReference type="EMBL" id="LAZR01001528">
    <property type="protein sequence ID" value="KKN43182.1"/>
    <property type="molecule type" value="Genomic_DNA"/>
</dbReference>
<sequence>MSEDNSFEQWCIIELFGHQVIAGMVTQQAVGSAALIRVDVPETEDHPAFTRFYGLGAIYSITPVSEEVAKVAVKEFRPKPVNVYMPQLVEKTHRQDEDGYAE</sequence>
<evidence type="ECO:0000313" key="1">
    <source>
        <dbReference type="EMBL" id="KKN43182.1"/>
    </source>
</evidence>
<protein>
    <submittedName>
        <fullName evidence="1">Uncharacterized protein</fullName>
    </submittedName>
</protein>